<keyword evidence="5" id="KW-1185">Reference proteome</keyword>
<dbReference type="EMBL" id="JBHUCP010000048">
    <property type="protein sequence ID" value="MFD1534987.1"/>
    <property type="molecule type" value="Genomic_DNA"/>
</dbReference>
<dbReference type="PANTHER" id="PTHR28004">
    <property type="entry name" value="ZGC:162816-RELATED"/>
    <property type="match status" value="1"/>
</dbReference>
<evidence type="ECO:0000313" key="4">
    <source>
        <dbReference type="EMBL" id="MFD1534987.1"/>
    </source>
</evidence>
<organism evidence="4 5">
    <name type="scientific">Pseudonocardia aurantiaca</name>
    <dbReference type="NCBI Taxonomy" id="75290"/>
    <lineage>
        <taxon>Bacteria</taxon>
        <taxon>Bacillati</taxon>
        <taxon>Actinomycetota</taxon>
        <taxon>Actinomycetes</taxon>
        <taxon>Pseudonocardiales</taxon>
        <taxon>Pseudonocardiaceae</taxon>
        <taxon>Pseudonocardia</taxon>
    </lineage>
</organism>
<dbReference type="InterPro" id="IPR051466">
    <property type="entry name" value="D-amino_acid_metab_enzyme"/>
</dbReference>
<protein>
    <submittedName>
        <fullName evidence="4">Alanine racemase</fullName>
        <ecNumber evidence="4">5.1.1.1</ecNumber>
    </submittedName>
</protein>
<dbReference type="InterPro" id="IPR042208">
    <property type="entry name" value="D-ser_dehydrat-like_sf"/>
</dbReference>
<evidence type="ECO:0000259" key="3">
    <source>
        <dbReference type="SMART" id="SM01119"/>
    </source>
</evidence>
<gene>
    <name evidence="4" type="ORF">ACFSCY_36810</name>
</gene>
<evidence type="ECO:0000313" key="5">
    <source>
        <dbReference type="Proteomes" id="UP001597145"/>
    </source>
</evidence>
<dbReference type="Proteomes" id="UP001597145">
    <property type="component" value="Unassembled WGS sequence"/>
</dbReference>
<name>A0ABW4FXA7_9PSEU</name>
<keyword evidence="4" id="KW-0413">Isomerase</keyword>
<dbReference type="PANTHER" id="PTHR28004:SF2">
    <property type="entry name" value="D-SERINE DEHYDRATASE"/>
    <property type="match status" value="1"/>
</dbReference>
<dbReference type="Gene3D" id="3.20.20.10">
    <property type="entry name" value="Alanine racemase"/>
    <property type="match status" value="1"/>
</dbReference>
<dbReference type="Pfam" id="PF14031">
    <property type="entry name" value="D-ser_dehydrat"/>
    <property type="match status" value="1"/>
</dbReference>
<keyword evidence="2" id="KW-0456">Lyase</keyword>
<dbReference type="InterPro" id="IPR026956">
    <property type="entry name" value="D-ser_dehydrat-like_dom"/>
</dbReference>
<evidence type="ECO:0000256" key="2">
    <source>
        <dbReference type="ARBA" id="ARBA00023239"/>
    </source>
</evidence>
<dbReference type="GO" id="GO:0008784">
    <property type="term" value="F:alanine racemase activity"/>
    <property type="evidence" value="ECO:0007669"/>
    <property type="project" value="UniProtKB-EC"/>
</dbReference>
<dbReference type="Pfam" id="PF01168">
    <property type="entry name" value="Ala_racemase_N"/>
    <property type="match status" value="1"/>
</dbReference>
<dbReference type="Gene3D" id="2.40.37.20">
    <property type="entry name" value="D-serine dehydratase-like domain"/>
    <property type="match status" value="1"/>
</dbReference>
<proteinExistence type="inferred from homology"/>
<sequence length="330" mass="34663">MRTDELTTPALIVERSVLEANLDTMTAALPGPRLRPHVKAHKTSALARRQHANGHTGFTCATVRECEVLAAAGLGADLLLANEVLDTRRLGALVRDGARVTVAVDSPETIAAAVSGGVHEVLVDVDVGQRRCGCRPEEAGELAAAARAAGLSVRGVMGYEGHLQGLIDPADRARRTAESMTLLLRAAKDVGGDVISGGGTGTHLDNTWATEIQAGSYPLMDTAYTKAGHPFGQALFVLGTVISAGRGHAVLDVGLKSLGMDHGLPSITGAQVLACSDEHTTFVADDPIRIGDRVRVLPAHVDPTVALHERMHVVDGDDVVETWAVDMRGW</sequence>
<dbReference type="EC" id="5.1.1.1" evidence="4"/>
<comment type="similarity">
    <text evidence="1">Belongs to the DSD1 family.</text>
</comment>
<feature type="domain" description="D-serine dehydratase-like" evidence="3">
    <location>
        <begin position="234"/>
        <end position="315"/>
    </location>
</feature>
<evidence type="ECO:0000256" key="1">
    <source>
        <dbReference type="ARBA" id="ARBA00005323"/>
    </source>
</evidence>
<dbReference type="SUPFAM" id="SSF51419">
    <property type="entry name" value="PLP-binding barrel"/>
    <property type="match status" value="1"/>
</dbReference>
<accession>A0ABW4FXA7</accession>
<dbReference type="InterPro" id="IPR029066">
    <property type="entry name" value="PLP-binding_barrel"/>
</dbReference>
<reference evidence="5" key="1">
    <citation type="journal article" date="2019" name="Int. J. Syst. Evol. Microbiol.">
        <title>The Global Catalogue of Microorganisms (GCM) 10K type strain sequencing project: providing services to taxonomists for standard genome sequencing and annotation.</title>
        <authorList>
            <consortium name="The Broad Institute Genomics Platform"/>
            <consortium name="The Broad Institute Genome Sequencing Center for Infectious Disease"/>
            <person name="Wu L."/>
            <person name="Ma J."/>
        </authorList>
    </citation>
    <scope>NUCLEOTIDE SEQUENCE [LARGE SCALE GENOMIC DNA]</scope>
    <source>
        <strain evidence="5">JCM 12165</strain>
    </source>
</reference>
<comment type="caution">
    <text evidence="4">The sequence shown here is derived from an EMBL/GenBank/DDBJ whole genome shotgun (WGS) entry which is preliminary data.</text>
</comment>
<dbReference type="SMART" id="SM01119">
    <property type="entry name" value="D-ser_dehydrat"/>
    <property type="match status" value="1"/>
</dbReference>
<dbReference type="RefSeq" id="WP_343972989.1">
    <property type="nucleotide sequence ID" value="NZ_BAAAJG010000003.1"/>
</dbReference>
<dbReference type="InterPro" id="IPR001608">
    <property type="entry name" value="Ala_racemase_N"/>
</dbReference>